<keyword evidence="2" id="KW-1185">Reference proteome</keyword>
<evidence type="ECO:0000313" key="2">
    <source>
        <dbReference type="Proteomes" id="UP000254069"/>
    </source>
</evidence>
<organism evidence="1 2">
    <name type="scientific">Shewanella algae</name>
    <dbReference type="NCBI Taxonomy" id="38313"/>
    <lineage>
        <taxon>Bacteria</taxon>
        <taxon>Pseudomonadati</taxon>
        <taxon>Pseudomonadota</taxon>
        <taxon>Gammaproteobacteria</taxon>
        <taxon>Alteromonadales</taxon>
        <taxon>Shewanellaceae</taxon>
        <taxon>Shewanella</taxon>
    </lineage>
</organism>
<dbReference type="KEGG" id="salg:BS332_13350"/>
<name>A0A379YMM3_9GAMM</name>
<reference evidence="1 2" key="1">
    <citation type="submission" date="2018-06" db="EMBL/GenBank/DDBJ databases">
        <authorList>
            <consortium name="Pathogen Informatics"/>
            <person name="Doyle S."/>
        </authorList>
    </citation>
    <scope>NUCLEOTIDE SEQUENCE [LARGE SCALE GENOMIC DNA]</scope>
    <source>
        <strain evidence="1 2">NCTC10738</strain>
    </source>
</reference>
<dbReference type="RefSeq" id="WP_107005650.1">
    <property type="nucleotide sequence ID" value="NZ_CAXOJE010000044.1"/>
</dbReference>
<dbReference type="Proteomes" id="UP000254069">
    <property type="component" value="Unassembled WGS sequence"/>
</dbReference>
<proteinExistence type="predicted"/>
<evidence type="ECO:0000313" key="1">
    <source>
        <dbReference type="EMBL" id="SUI47382.1"/>
    </source>
</evidence>
<protein>
    <recommendedName>
        <fullName evidence="3">Cytoplasmic protein</fullName>
    </recommendedName>
</protein>
<sequence length="121" mass="14006">MTAITQIINYTVRCPHYQDQSAEATWRNHIEINHSAEIALDRLSKWHAHSGNRVFCFQNIVVRKAEKEEAYFAMISERLKPSGHALVTLKIFMDKCTKDTSVEEIVEHIYQDCQARLESLG</sequence>
<evidence type="ECO:0008006" key="3">
    <source>
        <dbReference type="Google" id="ProtNLM"/>
    </source>
</evidence>
<dbReference type="EMBL" id="UGYO01000001">
    <property type="protein sequence ID" value="SUI47382.1"/>
    <property type="molecule type" value="Genomic_DNA"/>
</dbReference>
<dbReference type="AlphaFoldDB" id="A0A379YMM3"/>
<gene>
    <name evidence="1" type="ORF">NCTC10738_00278</name>
</gene>
<accession>A0A379YMM3</accession>